<reference evidence="1" key="1">
    <citation type="journal article" date="2022" name="bioRxiv">
        <title>Sequencing and chromosome-scale assembly of the giantPleurodeles waltlgenome.</title>
        <authorList>
            <person name="Brown T."/>
            <person name="Elewa A."/>
            <person name="Iarovenko S."/>
            <person name="Subramanian E."/>
            <person name="Araus A.J."/>
            <person name="Petzold A."/>
            <person name="Susuki M."/>
            <person name="Suzuki K.-i.T."/>
            <person name="Hayashi T."/>
            <person name="Toyoda A."/>
            <person name="Oliveira C."/>
            <person name="Osipova E."/>
            <person name="Leigh N.D."/>
            <person name="Simon A."/>
            <person name="Yun M.H."/>
        </authorList>
    </citation>
    <scope>NUCLEOTIDE SEQUENCE</scope>
    <source>
        <strain evidence="1">20211129_DDA</strain>
        <tissue evidence="1">Liver</tissue>
    </source>
</reference>
<dbReference type="AlphaFoldDB" id="A0AAV7U591"/>
<organism evidence="1 3">
    <name type="scientific">Pleurodeles waltl</name>
    <name type="common">Iberian ribbed newt</name>
    <dbReference type="NCBI Taxonomy" id="8319"/>
    <lineage>
        <taxon>Eukaryota</taxon>
        <taxon>Metazoa</taxon>
        <taxon>Chordata</taxon>
        <taxon>Craniata</taxon>
        <taxon>Vertebrata</taxon>
        <taxon>Euteleostomi</taxon>
        <taxon>Amphibia</taxon>
        <taxon>Batrachia</taxon>
        <taxon>Caudata</taxon>
        <taxon>Salamandroidea</taxon>
        <taxon>Salamandridae</taxon>
        <taxon>Pleurodelinae</taxon>
        <taxon>Pleurodeles</taxon>
    </lineage>
</organism>
<comment type="caution">
    <text evidence="1">The sequence shown here is derived from an EMBL/GenBank/DDBJ whole genome shotgun (WGS) entry which is preliminary data.</text>
</comment>
<evidence type="ECO:0000313" key="1">
    <source>
        <dbReference type="EMBL" id="KAJ1183249.1"/>
    </source>
</evidence>
<dbReference type="EMBL" id="JANPWB010000005">
    <property type="protein sequence ID" value="KAJ1183249.1"/>
    <property type="molecule type" value="Genomic_DNA"/>
</dbReference>
<dbReference type="EMBL" id="JANPWB010000005">
    <property type="protein sequence ID" value="KAJ1183252.1"/>
    <property type="molecule type" value="Genomic_DNA"/>
</dbReference>
<sequence>MRPAGGVSWRPAAHACEYSLVPPAHAQWKESVDNSRAPTALDVPLCSRCRRGLSVCLGLLSQCDRAQRPQRAEDVV</sequence>
<accession>A0AAV7U591</accession>
<evidence type="ECO:0000313" key="2">
    <source>
        <dbReference type="EMBL" id="KAJ1183252.1"/>
    </source>
</evidence>
<evidence type="ECO:0000313" key="3">
    <source>
        <dbReference type="Proteomes" id="UP001066276"/>
    </source>
</evidence>
<gene>
    <name evidence="1" type="ORF">NDU88_000074</name>
    <name evidence="2" type="ORF">NDU88_000077</name>
</gene>
<protein>
    <submittedName>
        <fullName evidence="1">Uncharacterized protein</fullName>
    </submittedName>
</protein>
<proteinExistence type="predicted"/>
<name>A0AAV7U591_PLEWA</name>
<dbReference type="Proteomes" id="UP001066276">
    <property type="component" value="Chromosome 3_1"/>
</dbReference>
<keyword evidence="3" id="KW-1185">Reference proteome</keyword>